<sequence>MEYVRLGKSNLMISRVAMGAMSLSKIGDEESAVALVRTAYQQGINFFDTSRNCEGCEKLLGDAVGDIRASVVLASKTSGQSGAEILSDLETSLAVMHTDYIDLYQYESDGFLPEKDSPDGIYNAFLRMKETGKIKAIGLATQELDIAEKAIYSGLYDTIQFPLSMLSADASIALVKLCEENDVGFVAMQPLCGGLVENIPLAFGFLHQYENVIPLWGVQTNEELEQILYFNEHPPVVDEKFHEDVERIRMFFN</sequence>
<dbReference type="Gene3D" id="3.20.20.100">
    <property type="entry name" value="NADP-dependent oxidoreductase domain"/>
    <property type="match status" value="1"/>
</dbReference>
<evidence type="ECO:0000313" key="3">
    <source>
        <dbReference type="Proteomes" id="UP000190423"/>
    </source>
</evidence>
<dbReference type="Proteomes" id="UP000190423">
    <property type="component" value="Unassembled WGS sequence"/>
</dbReference>
<dbReference type="CDD" id="cd19100">
    <property type="entry name" value="AKR_unchar"/>
    <property type="match status" value="1"/>
</dbReference>
<evidence type="ECO:0000313" key="2">
    <source>
        <dbReference type="EMBL" id="SJZ58750.1"/>
    </source>
</evidence>
<gene>
    <name evidence="2" type="ORF">SAMN02745149_01735</name>
</gene>
<dbReference type="SUPFAM" id="SSF51430">
    <property type="entry name" value="NAD(P)-linked oxidoreductase"/>
    <property type="match status" value="1"/>
</dbReference>
<dbReference type="PANTHER" id="PTHR43312">
    <property type="entry name" value="D-THREO-ALDOSE 1-DEHYDROGENASE"/>
    <property type="match status" value="1"/>
</dbReference>
<dbReference type="OrthoDB" id="9773828at2"/>
<organism evidence="2 3">
    <name type="scientific">Treponema porcinum</name>
    <dbReference type="NCBI Taxonomy" id="261392"/>
    <lineage>
        <taxon>Bacteria</taxon>
        <taxon>Pseudomonadati</taxon>
        <taxon>Spirochaetota</taxon>
        <taxon>Spirochaetia</taxon>
        <taxon>Spirochaetales</taxon>
        <taxon>Treponemataceae</taxon>
        <taxon>Treponema</taxon>
    </lineage>
</organism>
<dbReference type="InterPro" id="IPR023210">
    <property type="entry name" value="NADP_OxRdtase_dom"/>
</dbReference>
<dbReference type="EMBL" id="FUWG01000013">
    <property type="protein sequence ID" value="SJZ58750.1"/>
    <property type="molecule type" value="Genomic_DNA"/>
</dbReference>
<dbReference type="InterPro" id="IPR053135">
    <property type="entry name" value="AKR2_Oxidoreductase"/>
</dbReference>
<dbReference type="Pfam" id="PF00248">
    <property type="entry name" value="Aldo_ket_red"/>
    <property type="match status" value="1"/>
</dbReference>
<keyword evidence="3" id="KW-1185">Reference proteome</keyword>
<evidence type="ECO:0000259" key="1">
    <source>
        <dbReference type="Pfam" id="PF00248"/>
    </source>
</evidence>
<dbReference type="STRING" id="261392.SAMN02745149_01735"/>
<accession>A0A1T4LVH8</accession>
<proteinExistence type="predicted"/>
<reference evidence="2 3" key="1">
    <citation type="submission" date="2017-02" db="EMBL/GenBank/DDBJ databases">
        <authorList>
            <person name="Peterson S.W."/>
        </authorList>
    </citation>
    <scope>NUCLEOTIDE SEQUENCE [LARGE SCALE GENOMIC DNA]</scope>
    <source>
        <strain evidence="2 3">ATCC BAA-908</strain>
    </source>
</reference>
<name>A0A1T4LVH8_TREPO</name>
<protein>
    <submittedName>
        <fullName evidence="2">Aldo/keto reductase family protein</fullName>
    </submittedName>
</protein>
<dbReference type="AlphaFoldDB" id="A0A1T4LVH8"/>
<dbReference type="PANTHER" id="PTHR43312:SF1">
    <property type="entry name" value="NADP-DEPENDENT OXIDOREDUCTASE DOMAIN-CONTAINING PROTEIN"/>
    <property type="match status" value="1"/>
</dbReference>
<dbReference type="GeneID" id="78317016"/>
<dbReference type="RefSeq" id="WP_078933637.1">
    <property type="nucleotide sequence ID" value="NZ_FUWG01000013.1"/>
</dbReference>
<dbReference type="InterPro" id="IPR036812">
    <property type="entry name" value="NAD(P)_OxRdtase_dom_sf"/>
</dbReference>
<feature type="domain" description="NADP-dependent oxidoreductase" evidence="1">
    <location>
        <begin position="16"/>
        <end position="197"/>
    </location>
</feature>